<sequence length="78" mass="8844">MIPEKGHAAWCTSFKGTPATQYNVFALTLKAHQRIKFSNYNTGPVKQNRKTTALMSTFLSEINRIPFKLFGGNQKHTE</sequence>
<dbReference type="EMBL" id="CP032683">
    <property type="protein sequence ID" value="AYK15118.1"/>
    <property type="molecule type" value="Genomic_DNA"/>
</dbReference>
<name>A0A660HS79_9EURY</name>
<accession>A0A660HS79</accession>
<dbReference type="AlphaFoldDB" id="A0A660HS79"/>
<dbReference type="Proteomes" id="UP000053087">
    <property type="component" value="Chromosome"/>
</dbReference>
<reference evidence="1 2" key="1">
    <citation type="journal article" date="2016" name="Int. J. Syst. Evol. Microbiol.">
        <title>Methanosarcina flavescens sp. nov., a methanogenic archaeon isolated from a full-scale anaerobic digester.</title>
        <authorList>
            <person name="Kern T."/>
            <person name="Fischer M.A."/>
            <person name="Deppenmeier U."/>
            <person name="Schmitz R.A."/>
            <person name="Rother M."/>
        </authorList>
    </citation>
    <scope>NUCLEOTIDE SEQUENCE [LARGE SCALE GENOMIC DNA]</scope>
    <source>
        <strain evidence="1 2">E03.2</strain>
    </source>
</reference>
<evidence type="ECO:0000313" key="2">
    <source>
        <dbReference type="Proteomes" id="UP000053087"/>
    </source>
</evidence>
<proteinExistence type="predicted"/>
<protein>
    <submittedName>
        <fullName evidence="1">Uncharacterized protein</fullName>
    </submittedName>
</protein>
<gene>
    <name evidence="1" type="ORF">AOB57_007800</name>
</gene>
<keyword evidence="2" id="KW-1185">Reference proteome</keyword>
<evidence type="ECO:0000313" key="1">
    <source>
        <dbReference type="EMBL" id="AYK15118.1"/>
    </source>
</evidence>
<organism evidence="1 2">
    <name type="scientific">Methanosarcina flavescens</name>
    <dbReference type="NCBI Taxonomy" id="1715806"/>
    <lineage>
        <taxon>Archaea</taxon>
        <taxon>Methanobacteriati</taxon>
        <taxon>Methanobacteriota</taxon>
        <taxon>Stenosarchaea group</taxon>
        <taxon>Methanomicrobia</taxon>
        <taxon>Methanosarcinales</taxon>
        <taxon>Methanosarcinaceae</taxon>
        <taxon>Methanosarcina</taxon>
    </lineage>
</organism>
<dbReference type="KEGG" id="mfz:AOB57_007800"/>